<evidence type="ECO:0000313" key="2">
    <source>
        <dbReference type="EMBL" id="KAK3218582.1"/>
    </source>
</evidence>
<sequence>MGKGTVGIAMDFSPHSKAALRWAVDNLINAGDRAILINVQPPKADHTRKQLFEDTGSPLIPLEEFREINFSKQYGLTCDPEVLDILDTVSGTKGTKVVAKVYWGDPREKLLDAVEDLKLDSLAVGSRGIGAIKRWRNVYLTMCGRNVPHVGECTSLRIIDLLVLRGRILFVKGE</sequence>
<dbReference type="EMBL" id="JANJYJ010000004">
    <property type="protein sequence ID" value="KAK3218582.1"/>
    <property type="molecule type" value="Genomic_DNA"/>
</dbReference>
<dbReference type="PANTHER" id="PTHR46100">
    <property type="entry name" value="IMP2'P"/>
    <property type="match status" value="1"/>
</dbReference>
<reference evidence="2" key="1">
    <citation type="journal article" date="2023" name="Plant J.">
        <title>Genome sequences and population genomics provide insights into the demographic history, inbreeding, and mutation load of two 'living fossil' tree species of Dipteronia.</title>
        <authorList>
            <person name="Feng Y."/>
            <person name="Comes H.P."/>
            <person name="Chen J."/>
            <person name="Zhu S."/>
            <person name="Lu R."/>
            <person name="Zhang X."/>
            <person name="Li P."/>
            <person name="Qiu J."/>
            <person name="Olsen K.M."/>
            <person name="Qiu Y."/>
        </authorList>
    </citation>
    <scope>NUCLEOTIDE SEQUENCE</scope>
    <source>
        <strain evidence="2">NBL</strain>
    </source>
</reference>
<dbReference type="InterPro" id="IPR006016">
    <property type="entry name" value="UspA"/>
</dbReference>
<comment type="caution">
    <text evidence="2">The sequence shown here is derived from an EMBL/GenBank/DDBJ whole genome shotgun (WGS) entry which is preliminary data.</text>
</comment>
<dbReference type="CDD" id="cd23659">
    <property type="entry name" value="USP_At3g01520-like"/>
    <property type="match status" value="1"/>
</dbReference>
<dbReference type="SUPFAM" id="SSF52402">
    <property type="entry name" value="Adenine nucleotide alpha hydrolases-like"/>
    <property type="match status" value="1"/>
</dbReference>
<evidence type="ECO:0000259" key="1">
    <source>
        <dbReference type="Pfam" id="PF00582"/>
    </source>
</evidence>
<dbReference type="AlphaFoldDB" id="A0AAE0AI94"/>
<protein>
    <recommendedName>
        <fullName evidence="1">UspA domain-containing protein</fullName>
    </recommendedName>
</protein>
<proteinExistence type="predicted"/>
<name>A0AAE0AI94_9ROSI</name>
<evidence type="ECO:0000313" key="3">
    <source>
        <dbReference type="Proteomes" id="UP001281410"/>
    </source>
</evidence>
<dbReference type="Proteomes" id="UP001281410">
    <property type="component" value="Unassembled WGS sequence"/>
</dbReference>
<dbReference type="Gene3D" id="3.40.50.620">
    <property type="entry name" value="HUPs"/>
    <property type="match status" value="1"/>
</dbReference>
<feature type="domain" description="UspA" evidence="1">
    <location>
        <begin position="5"/>
        <end position="134"/>
    </location>
</feature>
<gene>
    <name evidence="2" type="ORF">Dsin_012552</name>
</gene>
<dbReference type="Pfam" id="PF00582">
    <property type="entry name" value="Usp"/>
    <property type="match status" value="1"/>
</dbReference>
<keyword evidence="3" id="KW-1185">Reference proteome</keyword>
<dbReference type="PANTHER" id="PTHR46100:SF1">
    <property type="entry name" value="OS02G0773200 PROTEIN"/>
    <property type="match status" value="1"/>
</dbReference>
<organism evidence="2 3">
    <name type="scientific">Dipteronia sinensis</name>
    <dbReference type="NCBI Taxonomy" id="43782"/>
    <lineage>
        <taxon>Eukaryota</taxon>
        <taxon>Viridiplantae</taxon>
        <taxon>Streptophyta</taxon>
        <taxon>Embryophyta</taxon>
        <taxon>Tracheophyta</taxon>
        <taxon>Spermatophyta</taxon>
        <taxon>Magnoliopsida</taxon>
        <taxon>eudicotyledons</taxon>
        <taxon>Gunneridae</taxon>
        <taxon>Pentapetalae</taxon>
        <taxon>rosids</taxon>
        <taxon>malvids</taxon>
        <taxon>Sapindales</taxon>
        <taxon>Sapindaceae</taxon>
        <taxon>Hippocastanoideae</taxon>
        <taxon>Acereae</taxon>
        <taxon>Dipteronia</taxon>
    </lineage>
</organism>
<dbReference type="InterPro" id="IPR014729">
    <property type="entry name" value="Rossmann-like_a/b/a_fold"/>
</dbReference>
<accession>A0AAE0AI94</accession>